<keyword evidence="2" id="KW-1185">Reference proteome</keyword>
<dbReference type="EMBL" id="CP113517">
    <property type="protein sequence ID" value="WAR44714.1"/>
    <property type="molecule type" value="Genomic_DNA"/>
</dbReference>
<dbReference type="Proteomes" id="UP001162780">
    <property type="component" value="Chromosome"/>
</dbReference>
<evidence type="ECO:0000313" key="1">
    <source>
        <dbReference type="EMBL" id="WAR44714.1"/>
    </source>
</evidence>
<name>A0ABY7GJI2_9GAMM</name>
<protein>
    <submittedName>
        <fullName evidence="1">Uncharacterized protein</fullName>
    </submittedName>
</protein>
<organism evidence="1 2">
    <name type="scientific">Methylomonas rapida</name>
    <dbReference type="NCBI Taxonomy" id="2963939"/>
    <lineage>
        <taxon>Bacteria</taxon>
        <taxon>Pseudomonadati</taxon>
        <taxon>Pseudomonadota</taxon>
        <taxon>Gammaproteobacteria</taxon>
        <taxon>Methylococcales</taxon>
        <taxon>Methylococcaceae</taxon>
        <taxon>Methylomonas</taxon>
    </lineage>
</organism>
<evidence type="ECO:0000313" key="2">
    <source>
        <dbReference type="Proteomes" id="UP001162780"/>
    </source>
</evidence>
<gene>
    <name evidence="1" type="ORF">NM686_020625</name>
</gene>
<sequence>MAKKKLPPFGKLLADRQRFKNPPWLVVVCVGGDAWNSAKARNQRGDSVALVLPPDADLVALSWPVKDCMVVIEWTQPAPEQMVVELAKALLKAGAESVTIWPRWVDYSNPHLEWPKDQPSIKTYRVNRAREVANAA</sequence>
<proteinExistence type="predicted"/>
<dbReference type="RefSeq" id="WP_255189687.1">
    <property type="nucleotide sequence ID" value="NZ_CP113517.1"/>
</dbReference>
<reference evidence="1" key="1">
    <citation type="submission" date="2022-11" db="EMBL/GenBank/DDBJ databases">
        <title>Methylomonas rapida sp. nov., Carotenoid-Producing Obligate Methanotrophs with High Growth Characteristics and Biotechnological Potential.</title>
        <authorList>
            <person name="Tikhonova E.N."/>
            <person name="Suleimanov R.Z."/>
            <person name="Miroshnikov K."/>
            <person name="Oshkin I.Y."/>
            <person name="Belova S.E."/>
            <person name="Danilova O.V."/>
            <person name="Ashikhmin A."/>
            <person name="Konopkin A."/>
            <person name="But S.Y."/>
            <person name="Khmelenina V.N."/>
            <person name="Kuznetsov N."/>
            <person name="Pimenov N.V."/>
            <person name="Dedysh S.N."/>
        </authorList>
    </citation>
    <scope>NUCLEOTIDE SEQUENCE</scope>
    <source>
        <strain evidence="1">MP1</strain>
    </source>
</reference>
<accession>A0ABY7GJI2</accession>